<gene>
    <name evidence="2" type="ORF">J2S77_000969</name>
</gene>
<evidence type="ECO:0000313" key="3">
    <source>
        <dbReference type="Proteomes" id="UP001224359"/>
    </source>
</evidence>
<sequence length="82" mass="9220">MIVSFLSEAKEVEIEAERNRLVFYITDHKLNKVMVGVDNEIAEEFMNKLNEEYQKAIEANEGEEGELNGKGNPIDGCDGTNV</sequence>
<keyword evidence="3" id="KW-1185">Reference proteome</keyword>
<evidence type="ECO:0000256" key="1">
    <source>
        <dbReference type="SAM" id="MobiDB-lite"/>
    </source>
</evidence>
<feature type="region of interest" description="Disordered" evidence="1">
    <location>
        <begin position="59"/>
        <end position="82"/>
    </location>
</feature>
<reference evidence="2 3" key="1">
    <citation type="submission" date="2023-07" db="EMBL/GenBank/DDBJ databases">
        <title>Genomic Encyclopedia of Type Strains, Phase IV (KMG-IV): sequencing the most valuable type-strain genomes for metagenomic binning, comparative biology and taxonomic classification.</title>
        <authorList>
            <person name="Goeker M."/>
        </authorList>
    </citation>
    <scope>NUCLEOTIDE SEQUENCE [LARGE SCALE GENOMIC DNA]</scope>
    <source>
        <strain evidence="2 3">DSM 16460</strain>
    </source>
</reference>
<name>A0ABT9VDS6_9BACI</name>
<accession>A0ABT9VDS6</accession>
<organism evidence="2 3">
    <name type="scientific">Alkalibacillus salilacus</name>
    <dbReference type="NCBI Taxonomy" id="284582"/>
    <lineage>
        <taxon>Bacteria</taxon>
        <taxon>Bacillati</taxon>
        <taxon>Bacillota</taxon>
        <taxon>Bacilli</taxon>
        <taxon>Bacillales</taxon>
        <taxon>Bacillaceae</taxon>
        <taxon>Alkalibacillus</taxon>
    </lineage>
</organism>
<comment type="caution">
    <text evidence="2">The sequence shown here is derived from an EMBL/GenBank/DDBJ whole genome shotgun (WGS) entry which is preliminary data.</text>
</comment>
<proteinExistence type="predicted"/>
<dbReference type="EMBL" id="JAUSTQ010000003">
    <property type="protein sequence ID" value="MDQ0159005.1"/>
    <property type="molecule type" value="Genomic_DNA"/>
</dbReference>
<evidence type="ECO:0000313" key="2">
    <source>
        <dbReference type="EMBL" id="MDQ0159005.1"/>
    </source>
</evidence>
<dbReference type="RefSeq" id="WP_306975153.1">
    <property type="nucleotide sequence ID" value="NZ_JAUSTQ010000003.1"/>
</dbReference>
<dbReference type="Proteomes" id="UP001224359">
    <property type="component" value="Unassembled WGS sequence"/>
</dbReference>
<protein>
    <submittedName>
        <fullName evidence="2">Uncharacterized protein</fullName>
    </submittedName>
</protein>